<dbReference type="InterPro" id="IPR037401">
    <property type="entry name" value="SnoaL-like"/>
</dbReference>
<proteinExistence type="predicted"/>
<dbReference type="InterPro" id="IPR032710">
    <property type="entry name" value="NTF2-like_dom_sf"/>
</dbReference>
<feature type="domain" description="SnoaL-like" evidence="1">
    <location>
        <begin position="8"/>
        <end position="117"/>
    </location>
</feature>
<evidence type="ECO:0000259" key="1">
    <source>
        <dbReference type="Pfam" id="PF12680"/>
    </source>
</evidence>
<dbReference type="EMBL" id="FNBL01000011">
    <property type="protein sequence ID" value="SDG07025.1"/>
    <property type="molecule type" value="Genomic_DNA"/>
</dbReference>
<dbReference type="SUPFAM" id="SSF54427">
    <property type="entry name" value="NTF2-like"/>
    <property type="match status" value="1"/>
</dbReference>
<evidence type="ECO:0000313" key="2">
    <source>
        <dbReference type="EMBL" id="SDG07025.1"/>
    </source>
</evidence>
<organism evidence="2 3">
    <name type="scientific">Celeribacter baekdonensis</name>
    <dbReference type="NCBI Taxonomy" id="875171"/>
    <lineage>
        <taxon>Bacteria</taxon>
        <taxon>Pseudomonadati</taxon>
        <taxon>Pseudomonadota</taxon>
        <taxon>Alphaproteobacteria</taxon>
        <taxon>Rhodobacterales</taxon>
        <taxon>Roseobacteraceae</taxon>
        <taxon>Celeribacter</taxon>
    </lineage>
</organism>
<dbReference type="Pfam" id="PF12680">
    <property type="entry name" value="SnoaL_2"/>
    <property type="match status" value="1"/>
</dbReference>
<dbReference type="AlphaFoldDB" id="A0A1G7R8Q1"/>
<dbReference type="PANTHER" id="PTHR41252:SF1">
    <property type="entry name" value="BLR2505 PROTEIN"/>
    <property type="match status" value="1"/>
</dbReference>
<dbReference type="OrthoDB" id="5733507at2"/>
<evidence type="ECO:0000313" key="3">
    <source>
        <dbReference type="Proteomes" id="UP000182284"/>
    </source>
</evidence>
<keyword evidence="2" id="KW-0413">Isomerase</keyword>
<protein>
    <submittedName>
        <fullName evidence="2">Ketosteroid isomerase-related protein</fullName>
    </submittedName>
</protein>
<name>A0A1G7R8Q1_9RHOB</name>
<dbReference type="RefSeq" id="WP_074646357.1">
    <property type="nucleotide sequence ID" value="NZ_FNBL01000011.1"/>
</dbReference>
<gene>
    <name evidence="2" type="ORF">SAMN04488117_11172</name>
</gene>
<dbReference type="Gene3D" id="3.10.450.50">
    <property type="match status" value="1"/>
</dbReference>
<reference evidence="2 3" key="1">
    <citation type="submission" date="2016-10" db="EMBL/GenBank/DDBJ databases">
        <authorList>
            <person name="de Groot N.N."/>
        </authorList>
    </citation>
    <scope>NUCLEOTIDE SEQUENCE [LARGE SCALE GENOMIC DNA]</scope>
    <source>
        <strain evidence="2 3">DSM 27375</strain>
    </source>
</reference>
<accession>A0A1G7R8Q1</accession>
<dbReference type="GO" id="GO:0016853">
    <property type="term" value="F:isomerase activity"/>
    <property type="evidence" value="ECO:0007669"/>
    <property type="project" value="UniProtKB-KW"/>
</dbReference>
<sequence>MTVKSVIEAFWQGHSTQDIDALKNIMSEDVTWTVVGKTCPIAKTYSGWDGFFGELLGGLGEAFKPGTLNMIVKGLYADEDAGVGFLHLAETATLHNGQILDVELVDVFTVRDGKIVDVREIMDLAAVNGAFGFAEVSA</sequence>
<dbReference type="Proteomes" id="UP000182284">
    <property type="component" value="Unassembled WGS sequence"/>
</dbReference>
<dbReference type="PANTHER" id="PTHR41252">
    <property type="entry name" value="BLR2505 PROTEIN"/>
    <property type="match status" value="1"/>
</dbReference>